<organism evidence="1 2">
    <name type="scientific">Tahibacter aquaticus</name>
    <dbReference type="NCBI Taxonomy" id="520092"/>
    <lineage>
        <taxon>Bacteria</taxon>
        <taxon>Pseudomonadati</taxon>
        <taxon>Pseudomonadota</taxon>
        <taxon>Gammaproteobacteria</taxon>
        <taxon>Lysobacterales</taxon>
        <taxon>Rhodanobacteraceae</taxon>
        <taxon>Tahibacter</taxon>
    </lineage>
</organism>
<proteinExistence type="predicted"/>
<gene>
    <name evidence="1" type="ORF">DFR29_104193</name>
</gene>
<sequence length="126" mass="13058">MSALALALTANQAQAVPVSPNGSGQVLLFPYYTVQSRQSTLLTLSNSSEHAKIRQVNFRGGYTGRHVLGFDLVPGTRDSWSGTVFSRPDADAAALATSDSSGTLPAFAAGSTGPALQIRSTFAVQG</sequence>
<reference evidence="1 2" key="1">
    <citation type="submission" date="2019-03" db="EMBL/GenBank/DDBJ databases">
        <title>Genomic Encyclopedia of Type Strains, Phase IV (KMG-IV): sequencing the most valuable type-strain genomes for metagenomic binning, comparative biology and taxonomic classification.</title>
        <authorList>
            <person name="Goeker M."/>
        </authorList>
    </citation>
    <scope>NUCLEOTIDE SEQUENCE [LARGE SCALE GENOMIC DNA]</scope>
    <source>
        <strain evidence="1 2">DSM 21667</strain>
    </source>
</reference>
<name>A0A4R6Z2D8_9GAMM</name>
<dbReference type="RefSeq" id="WP_133818133.1">
    <property type="nucleotide sequence ID" value="NZ_SNZH01000004.1"/>
</dbReference>
<comment type="caution">
    <text evidence="1">The sequence shown here is derived from an EMBL/GenBank/DDBJ whole genome shotgun (WGS) entry which is preliminary data.</text>
</comment>
<dbReference type="EMBL" id="SNZH01000004">
    <property type="protein sequence ID" value="TDR45765.1"/>
    <property type="molecule type" value="Genomic_DNA"/>
</dbReference>
<dbReference type="Proteomes" id="UP000295293">
    <property type="component" value="Unassembled WGS sequence"/>
</dbReference>
<evidence type="ECO:0000313" key="2">
    <source>
        <dbReference type="Proteomes" id="UP000295293"/>
    </source>
</evidence>
<dbReference type="OrthoDB" id="5763254at2"/>
<dbReference type="AlphaFoldDB" id="A0A4R6Z2D8"/>
<accession>A0A4R6Z2D8</accession>
<evidence type="ECO:0000313" key="1">
    <source>
        <dbReference type="EMBL" id="TDR45765.1"/>
    </source>
</evidence>
<keyword evidence="2" id="KW-1185">Reference proteome</keyword>
<protein>
    <submittedName>
        <fullName evidence="1">Uncharacterized protein</fullName>
    </submittedName>
</protein>